<dbReference type="EMBL" id="PCSB01000039">
    <property type="protein sequence ID" value="PIP31740.1"/>
    <property type="molecule type" value="Genomic_DNA"/>
</dbReference>
<dbReference type="GO" id="GO:0008253">
    <property type="term" value="F:5'-nucleotidase activity"/>
    <property type="evidence" value="ECO:0007669"/>
    <property type="project" value="UniProtKB-EC"/>
</dbReference>
<dbReference type="InterPro" id="IPR006434">
    <property type="entry name" value="Pyrimidine_nucleotidase_eu"/>
</dbReference>
<evidence type="ECO:0000256" key="3">
    <source>
        <dbReference type="ARBA" id="ARBA00012643"/>
    </source>
</evidence>
<dbReference type="Pfam" id="PF05822">
    <property type="entry name" value="UMPH-1"/>
    <property type="match status" value="1"/>
</dbReference>
<dbReference type="InterPro" id="IPR036412">
    <property type="entry name" value="HAD-like_sf"/>
</dbReference>
<dbReference type="Proteomes" id="UP000230447">
    <property type="component" value="Unassembled WGS sequence"/>
</dbReference>
<evidence type="ECO:0000256" key="7">
    <source>
        <dbReference type="ARBA" id="ARBA00022842"/>
    </source>
</evidence>
<dbReference type="PANTHER" id="PTHR13045">
    <property type="entry name" value="5'-NUCLEOTIDASE"/>
    <property type="match status" value="1"/>
</dbReference>
<comment type="similarity">
    <text evidence="2">Belongs to the pyrimidine 5'-nucleotidase family.</text>
</comment>
<evidence type="ECO:0000313" key="10">
    <source>
        <dbReference type="Proteomes" id="UP000230447"/>
    </source>
</evidence>
<protein>
    <recommendedName>
        <fullName evidence="3">5'-nucleotidase</fullName>
        <ecNumber evidence="3">3.1.3.5</ecNumber>
    </recommendedName>
</protein>
<keyword evidence="7" id="KW-0460">Magnesium</keyword>
<evidence type="ECO:0000256" key="4">
    <source>
        <dbReference type="ARBA" id="ARBA00022723"/>
    </source>
</evidence>
<dbReference type="FunFam" id="1.10.150.340:FF:000001">
    <property type="entry name" value="Cytosolic 5-nucleotidase 3-like"/>
    <property type="match status" value="1"/>
</dbReference>
<name>A0A2G9ZGP1_9BACT</name>
<organism evidence="9 10">
    <name type="scientific">bacterium (Candidatus Gribaldobacteria) CG23_combo_of_CG06-09_8_20_14_all_37_87_8</name>
    <dbReference type="NCBI Taxonomy" id="2014278"/>
    <lineage>
        <taxon>Bacteria</taxon>
        <taxon>Candidatus Gribaldobacteria</taxon>
    </lineage>
</organism>
<evidence type="ECO:0000256" key="6">
    <source>
        <dbReference type="ARBA" id="ARBA00022801"/>
    </source>
</evidence>
<evidence type="ECO:0000313" key="9">
    <source>
        <dbReference type="EMBL" id="PIP31740.1"/>
    </source>
</evidence>
<sequence>MQQTIISNKNNLASFKKTLAKEGTGKFLVAADFDRTFTEGWMGQGATACPLTGSLGEACDQRSRRAVKNCPGTLSIPGKRAPSLISILRDEPGYLTPDYAQKAKALADKYHPIELDLTIPKKEKLKAMDQWWTKAFELLIVSGFEKKDLEKAVMSKCLKIRRRVKEFLLFLKKNDVPLIFISASGLGVESIKIFLEKRGLYSQNIKIVSNNFIWNEQGKAIAYKEPIVHTLNKGGVDLKHFGITEKILKRKNVLLVGDSIDDIDMARPFEPKNLLKIGFLDFDIQERLSVYKSVFDVILLNNSPFDFINKLLNGSTKTNQG</sequence>
<dbReference type="PANTHER" id="PTHR13045:SF0">
    <property type="entry name" value="7-METHYLGUANOSINE PHOSPHATE-SPECIFIC 5'-NUCLEOTIDASE"/>
    <property type="match status" value="1"/>
</dbReference>
<dbReference type="Gene3D" id="1.10.150.340">
    <property type="entry name" value="Pyrimidine 5'-nucleotidase (UMPH-1), N-terminal domain"/>
    <property type="match status" value="1"/>
</dbReference>
<comment type="caution">
    <text evidence="9">The sequence shown here is derived from an EMBL/GenBank/DDBJ whole genome shotgun (WGS) entry which is preliminary data.</text>
</comment>
<evidence type="ECO:0000256" key="8">
    <source>
        <dbReference type="ARBA" id="ARBA00023080"/>
    </source>
</evidence>
<accession>A0A2G9ZGP1</accession>
<evidence type="ECO:0000256" key="2">
    <source>
        <dbReference type="ARBA" id="ARBA00008389"/>
    </source>
</evidence>
<dbReference type="InterPro" id="IPR023214">
    <property type="entry name" value="HAD_sf"/>
</dbReference>
<keyword evidence="4" id="KW-0479">Metal-binding</keyword>
<reference evidence="9 10" key="1">
    <citation type="submission" date="2017-09" db="EMBL/GenBank/DDBJ databases">
        <title>Depth-based differentiation of microbial function through sediment-hosted aquifers and enrichment of novel symbionts in the deep terrestrial subsurface.</title>
        <authorList>
            <person name="Probst A.J."/>
            <person name="Ladd B."/>
            <person name="Jarett J.K."/>
            <person name="Geller-Mcgrath D.E."/>
            <person name="Sieber C.M."/>
            <person name="Emerson J.B."/>
            <person name="Anantharaman K."/>
            <person name="Thomas B.C."/>
            <person name="Malmstrom R."/>
            <person name="Stieglmeier M."/>
            <person name="Klingl A."/>
            <person name="Woyke T."/>
            <person name="Ryan C.M."/>
            <person name="Banfield J.F."/>
        </authorList>
    </citation>
    <scope>NUCLEOTIDE SEQUENCE [LARGE SCALE GENOMIC DNA]</scope>
    <source>
        <strain evidence="9">CG23_combo_of_CG06-09_8_20_14_all_37_87_8</strain>
    </source>
</reference>
<evidence type="ECO:0000256" key="1">
    <source>
        <dbReference type="ARBA" id="ARBA00000815"/>
    </source>
</evidence>
<keyword evidence="5" id="KW-0547">Nucleotide-binding</keyword>
<dbReference type="Gene3D" id="3.40.50.1000">
    <property type="entry name" value="HAD superfamily/HAD-like"/>
    <property type="match status" value="1"/>
</dbReference>
<dbReference type="GO" id="GO:0009117">
    <property type="term" value="P:nucleotide metabolic process"/>
    <property type="evidence" value="ECO:0007669"/>
    <property type="project" value="UniProtKB-KW"/>
</dbReference>
<dbReference type="GO" id="GO:0005737">
    <property type="term" value="C:cytoplasm"/>
    <property type="evidence" value="ECO:0007669"/>
    <property type="project" value="InterPro"/>
</dbReference>
<dbReference type="SUPFAM" id="SSF56784">
    <property type="entry name" value="HAD-like"/>
    <property type="match status" value="1"/>
</dbReference>
<dbReference type="EC" id="3.1.3.5" evidence="3"/>
<gene>
    <name evidence="9" type="ORF">COX24_01955</name>
</gene>
<dbReference type="AlphaFoldDB" id="A0A2G9ZGP1"/>
<dbReference type="GO" id="GO:0000287">
    <property type="term" value="F:magnesium ion binding"/>
    <property type="evidence" value="ECO:0007669"/>
    <property type="project" value="InterPro"/>
</dbReference>
<keyword evidence="8" id="KW-0546">Nucleotide metabolism</keyword>
<evidence type="ECO:0000256" key="5">
    <source>
        <dbReference type="ARBA" id="ARBA00022741"/>
    </source>
</evidence>
<comment type="catalytic activity">
    <reaction evidence="1">
        <text>a ribonucleoside 5'-phosphate + H2O = a ribonucleoside + phosphate</text>
        <dbReference type="Rhea" id="RHEA:12484"/>
        <dbReference type="ChEBI" id="CHEBI:15377"/>
        <dbReference type="ChEBI" id="CHEBI:18254"/>
        <dbReference type="ChEBI" id="CHEBI:43474"/>
        <dbReference type="ChEBI" id="CHEBI:58043"/>
        <dbReference type="EC" id="3.1.3.5"/>
    </reaction>
</comment>
<proteinExistence type="inferred from homology"/>
<keyword evidence="6" id="KW-0378">Hydrolase</keyword>
<dbReference type="GO" id="GO:0000166">
    <property type="term" value="F:nucleotide binding"/>
    <property type="evidence" value="ECO:0007669"/>
    <property type="project" value="UniProtKB-KW"/>
</dbReference>